<dbReference type="EMBL" id="BAAAYX010000004">
    <property type="protein sequence ID" value="GAA3702195.1"/>
    <property type="molecule type" value="Genomic_DNA"/>
</dbReference>
<dbReference type="Proteomes" id="UP001500051">
    <property type="component" value="Unassembled WGS sequence"/>
</dbReference>
<reference evidence="3" key="1">
    <citation type="journal article" date="2019" name="Int. J. Syst. Evol. Microbiol.">
        <title>The Global Catalogue of Microorganisms (GCM) 10K type strain sequencing project: providing services to taxonomists for standard genome sequencing and annotation.</title>
        <authorList>
            <consortium name="The Broad Institute Genomics Platform"/>
            <consortium name="The Broad Institute Genome Sequencing Center for Infectious Disease"/>
            <person name="Wu L."/>
            <person name="Ma J."/>
        </authorList>
    </citation>
    <scope>NUCLEOTIDE SEQUENCE [LARGE SCALE GENOMIC DNA]</scope>
    <source>
        <strain evidence="3">JCM 16548</strain>
    </source>
</reference>
<dbReference type="RefSeq" id="WP_344812086.1">
    <property type="nucleotide sequence ID" value="NZ_BAAAYX010000004.1"/>
</dbReference>
<feature type="transmembrane region" description="Helical" evidence="1">
    <location>
        <begin position="224"/>
        <end position="244"/>
    </location>
</feature>
<name>A0ABP7DER2_9ACTN</name>
<evidence type="ECO:0008006" key="4">
    <source>
        <dbReference type="Google" id="ProtNLM"/>
    </source>
</evidence>
<sequence>MLGAARGMLRGAAPLYAVVFGLALANRLLPVLRGGGLAAVLGYDDAVYYAGAVGLVHGRLPYRDFLLLHPPGVLVALTPVAAWGRWVGETAGWEASRLVWMLLGCATSLVVVAVLLPMGRTAAAVGGGFYAVFPGAVLVERTTLIEGLTNLLLAVTLALLIRELRSVPVRAAPVTVVRHGSRATLAAVGVLLGLSTAVKIWGIVPLVAVAVFVGIVLGFRQALVIMLGAVVASTVVCLPFFLAAPTQMWRMVVLDQLGRDQGTDLLRRAAEIATMNRLTGDGAFVAIVVVMAGSVVCSVVTWRVRSYRVVVPVLVATVSLLVAAPIFYPHYMGIVAVPAALLVGVTAGVLAAGSRRAAWRSALAVAALMAVTLDVVALSRIRSGALVPPALTVPVQTAPGCLTSDDPNNLLALGVVGRNVARGCDLVVDLGGHSHDLSRGQAVPRSRNAAWQRLVVDYLGSGRYTLATRFGPGRSYSKATVSTIDSWPVRVHAGSHRLREPSR</sequence>
<gene>
    <name evidence="2" type="ORF">GCM10022204_19010</name>
</gene>
<keyword evidence="1" id="KW-0472">Membrane</keyword>
<feature type="transmembrane region" description="Helical" evidence="1">
    <location>
        <begin position="334"/>
        <end position="352"/>
    </location>
</feature>
<evidence type="ECO:0000313" key="2">
    <source>
        <dbReference type="EMBL" id="GAA3702195.1"/>
    </source>
</evidence>
<evidence type="ECO:0000313" key="3">
    <source>
        <dbReference type="Proteomes" id="UP001500051"/>
    </source>
</evidence>
<feature type="transmembrane region" description="Helical" evidence="1">
    <location>
        <begin position="122"/>
        <end position="140"/>
    </location>
</feature>
<feature type="transmembrane region" description="Helical" evidence="1">
    <location>
        <begin position="283"/>
        <end position="302"/>
    </location>
</feature>
<feature type="transmembrane region" description="Helical" evidence="1">
    <location>
        <begin position="359"/>
        <end position="378"/>
    </location>
</feature>
<feature type="transmembrane region" description="Helical" evidence="1">
    <location>
        <begin position="98"/>
        <end position="116"/>
    </location>
</feature>
<proteinExistence type="predicted"/>
<accession>A0ABP7DER2</accession>
<protein>
    <recommendedName>
        <fullName evidence="4">Dolichyl-phosphate-mannose-protein mannosyltransferase</fullName>
    </recommendedName>
</protein>
<keyword evidence="1" id="KW-1133">Transmembrane helix</keyword>
<feature type="transmembrane region" description="Helical" evidence="1">
    <location>
        <begin position="66"/>
        <end position="86"/>
    </location>
</feature>
<keyword evidence="1" id="KW-0812">Transmembrane</keyword>
<feature type="transmembrane region" description="Helical" evidence="1">
    <location>
        <begin position="184"/>
        <end position="217"/>
    </location>
</feature>
<organism evidence="2 3">
    <name type="scientific">Microlunatus aurantiacus</name>
    <dbReference type="NCBI Taxonomy" id="446786"/>
    <lineage>
        <taxon>Bacteria</taxon>
        <taxon>Bacillati</taxon>
        <taxon>Actinomycetota</taxon>
        <taxon>Actinomycetes</taxon>
        <taxon>Propionibacteriales</taxon>
        <taxon>Propionibacteriaceae</taxon>
        <taxon>Microlunatus</taxon>
    </lineage>
</organism>
<keyword evidence="3" id="KW-1185">Reference proteome</keyword>
<evidence type="ECO:0000256" key="1">
    <source>
        <dbReference type="SAM" id="Phobius"/>
    </source>
</evidence>
<feature type="transmembrane region" description="Helical" evidence="1">
    <location>
        <begin position="309"/>
        <end position="328"/>
    </location>
</feature>
<comment type="caution">
    <text evidence="2">The sequence shown here is derived from an EMBL/GenBank/DDBJ whole genome shotgun (WGS) entry which is preliminary data.</text>
</comment>